<dbReference type="Proteomes" id="UP000053099">
    <property type="component" value="Unassembled WGS sequence"/>
</dbReference>
<organism evidence="1 4">
    <name type="scientific">Thermus scotoductus</name>
    <dbReference type="NCBI Taxonomy" id="37636"/>
    <lineage>
        <taxon>Bacteria</taxon>
        <taxon>Thermotogati</taxon>
        <taxon>Deinococcota</taxon>
        <taxon>Deinococci</taxon>
        <taxon>Thermales</taxon>
        <taxon>Thermaceae</taxon>
        <taxon>Thermus</taxon>
    </lineage>
</organism>
<evidence type="ECO:0000313" key="6">
    <source>
        <dbReference type="Proteomes" id="UP000287173"/>
    </source>
</evidence>
<evidence type="ECO:0000313" key="2">
    <source>
        <dbReference type="EMBL" id="RTH29717.1"/>
    </source>
</evidence>
<protein>
    <submittedName>
        <fullName evidence="1">Uncharacterized protein</fullName>
    </submittedName>
</protein>
<evidence type="ECO:0000313" key="5">
    <source>
        <dbReference type="Proteomes" id="UP000286928"/>
    </source>
</evidence>
<dbReference type="RefSeq" id="WP_054392372.1">
    <property type="nucleotide sequence ID" value="NZ_PELO01000297.1"/>
</dbReference>
<name>A0A0N0ZNH6_THESC</name>
<evidence type="ECO:0000313" key="3">
    <source>
        <dbReference type="EMBL" id="RTI04673.1"/>
    </source>
</evidence>
<proteinExistence type="predicted"/>
<dbReference type="EMBL" id="LJJR01000041">
    <property type="protein sequence ID" value="KPD26246.1"/>
    <property type="molecule type" value="Genomic_DNA"/>
</dbReference>
<accession>A0A0N0ZNH6</accession>
<reference evidence="1 4" key="1">
    <citation type="submission" date="2015-09" db="EMBL/GenBank/DDBJ databases">
        <title>Draft genome sequence of Thermus scotoductus strain K1 isolated from a geothermal spring in Nagorno-Karabakh, Armenia.</title>
        <authorList>
            <person name="Saghatelyan A."/>
            <person name="Poghosyan L."/>
            <person name="Panosyan H."/>
            <person name="Birkeland N.-K."/>
        </authorList>
    </citation>
    <scope>NUCLEOTIDE SEQUENCE [LARGE SCALE GENOMIC DNA]</scope>
    <source>
        <strain evidence="1 4">K1</strain>
    </source>
</reference>
<reference evidence="5 6" key="2">
    <citation type="journal article" date="2019" name="Extremophiles">
        <title>Biogeography of thermophiles and predominance of Thermus scotoductus in domestic water heaters.</title>
        <authorList>
            <person name="Wilpiszeski R.L."/>
            <person name="Zhang Z."/>
            <person name="House C.H."/>
        </authorList>
    </citation>
    <scope>NUCLEOTIDE SEQUENCE [LARGE SCALE GENOMIC DNA]</scope>
    <source>
        <strain evidence="3 6">17_S17</strain>
        <strain evidence="2 5">20_S20</strain>
    </source>
</reference>
<dbReference type="EMBL" id="PEMG01000451">
    <property type="protein sequence ID" value="RTI04673.1"/>
    <property type="molecule type" value="Genomic_DNA"/>
</dbReference>
<sequence>MHWDDWEELIRREREQRRQEEKPLHDRIHQLEADLYFARQEIRHLQREKKELWERSQALALGTVFPGRELEEVKRTLEEAWLELVLVASPKAEDLSRIIALLERYLLGRSPR</sequence>
<dbReference type="Proteomes" id="UP000287173">
    <property type="component" value="Unassembled WGS sequence"/>
</dbReference>
<gene>
    <name evidence="1" type="ORF">AN926_10640</name>
    <name evidence="3" type="ORF">CSW30_12900</name>
    <name evidence="2" type="ORF">CSW33_11745</name>
</gene>
<dbReference type="EMBL" id="PEMD01000316">
    <property type="protein sequence ID" value="RTH29717.1"/>
    <property type="molecule type" value="Genomic_DNA"/>
</dbReference>
<dbReference type="AlphaFoldDB" id="A0A0N0ZNH6"/>
<evidence type="ECO:0000313" key="1">
    <source>
        <dbReference type="EMBL" id="KPD26246.1"/>
    </source>
</evidence>
<dbReference type="Proteomes" id="UP000286928">
    <property type="component" value="Unassembled WGS sequence"/>
</dbReference>
<evidence type="ECO:0000313" key="4">
    <source>
        <dbReference type="Proteomes" id="UP000053099"/>
    </source>
</evidence>
<comment type="caution">
    <text evidence="1">The sequence shown here is derived from an EMBL/GenBank/DDBJ whole genome shotgun (WGS) entry which is preliminary data.</text>
</comment>